<dbReference type="RefSeq" id="WP_136425801.1">
    <property type="nucleotide sequence ID" value="NZ_SSSM01000001.1"/>
</dbReference>
<organism evidence="1 2">
    <name type="scientific">Naasia lichenicola</name>
    <dbReference type="NCBI Taxonomy" id="2565933"/>
    <lineage>
        <taxon>Bacteria</taxon>
        <taxon>Bacillati</taxon>
        <taxon>Actinomycetota</taxon>
        <taxon>Actinomycetes</taxon>
        <taxon>Micrococcales</taxon>
        <taxon>Microbacteriaceae</taxon>
        <taxon>Naasia</taxon>
    </lineage>
</organism>
<dbReference type="Proteomes" id="UP000309133">
    <property type="component" value="Unassembled WGS sequence"/>
</dbReference>
<dbReference type="EMBL" id="SSSM01000001">
    <property type="protein sequence ID" value="THG33020.1"/>
    <property type="molecule type" value="Genomic_DNA"/>
</dbReference>
<accession>A0A4S4FQZ8</accession>
<comment type="caution">
    <text evidence="1">The sequence shown here is derived from an EMBL/GenBank/DDBJ whole genome shotgun (WGS) entry which is preliminary data.</text>
</comment>
<name>A0A4S4FQZ8_9MICO</name>
<dbReference type="OrthoDB" id="5123983at2"/>
<proteinExistence type="predicted"/>
<evidence type="ECO:0000313" key="2">
    <source>
        <dbReference type="Proteomes" id="UP000309133"/>
    </source>
</evidence>
<evidence type="ECO:0000313" key="1">
    <source>
        <dbReference type="EMBL" id="THG33020.1"/>
    </source>
</evidence>
<dbReference type="AlphaFoldDB" id="A0A4S4FQZ8"/>
<protein>
    <submittedName>
        <fullName evidence="1">Uncharacterized protein</fullName>
    </submittedName>
</protein>
<keyword evidence="2" id="KW-1185">Reference proteome</keyword>
<reference evidence="1 2" key="1">
    <citation type="submission" date="2019-04" db="EMBL/GenBank/DDBJ databases">
        <authorList>
            <person name="Jiang L."/>
        </authorList>
    </citation>
    <scope>NUCLEOTIDE SEQUENCE [LARGE SCALE GENOMIC DNA]</scope>
    <source>
        <strain evidence="1 2">YIM 131853</strain>
    </source>
</reference>
<sequence length="98" mass="10685">MPEIGRQAAHILLDAVIAFESGRDQEDNVVAMNLALQRLDDVGAVDVLTSPSGDITLEVSNLAGGAVVALNWLIEQLAFREVTDREVVIARLREFLDQ</sequence>
<gene>
    <name evidence="1" type="ORF">E6C64_01245</name>
</gene>